<dbReference type="InterPro" id="IPR005031">
    <property type="entry name" value="COQ10_START"/>
</dbReference>
<gene>
    <name evidence="5" type="ORF">E3P99_00568</name>
</gene>
<evidence type="ECO:0000256" key="3">
    <source>
        <dbReference type="ARBA" id="ARBA00024947"/>
    </source>
</evidence>
<evidence type="ECO:0000313" key="5">
    <source>
        <dbReference type="EMBL" id="TIA92540.1"/>
    </source>
</evidence>
<organism evidence="5 6">
    <name type="scientific">Wallemia hederae</name>
    <dbReference type="NCBI Taxonomy" id="1540922"/>
    <lineage>
        <taxon>Eukaryota</taxon>
        <taxon>Fungi</taxon>
        <taxon>Dikarya</taxon>
        <taxon>Basidiomycota</taxon>
        <taxon>Wallemiomycotina</taxon>
        <taxon>Wallemiomycetes</taxon>
        <taxon>Wallemiales</taxon>
        <taxon>Wallemiaceae</taxon>
        <taxon>Wallemia</taxon>
    </lineage>
</organism>
<protein>
    <recommendedName>
        <fullName evidence="4">Coenzyme Q-binding protein COQ10 START domain-containing protein</fullName>
    </recommendedName>
</protein>
<dbReference type="Gene3D" id="3.30.530.20">
    <property type="match status" value="1"/>
</dbReference>
<reference evidence="5 6" key="1">
    <citation type="submission" date="2019-03" db="EMBL/GenBank/DDBJ databases">
        <title>Sequencing 23 genomes of Wallemia ichthyophaga.</title>
        <authorList>
            <person name="Gostincar C."/>
        </authorList>
    </citation>
    <scope>NUCLEOTIDE SEQUENCE [LARGE SCALE GENOMIC DNA]</scope>
    <source>
        <strain evidence="5 6">EXF-5753</strain>
    </source>
</reference>
<dbReference type="PANTHER" id="PTHR12901">
    <property type="entry name" value="SPERM PROTEIN HOMOLOG"/>
    <property type="match status" value="1"/>
</dbReference>
<feature type="domain" description="Coenzyme Q-binding protein COQ10 START" evidence="4">
    <location>
        <begin position="50"/>
        <end position="182"/>
    </location>
</feature>
<dbReference type="SUPFAM" id="SSF55961">
    <property type="entry name" value="Bet v1-like"/>
    <property type="match status" value="1"/>
</dbReference>
<dbReference type="AlphaFoldDB" id="A0A4T0FVZ8"/>
<dbReference type="InterPro" id="IPR023393">
    <property type="entry name" value="START-like_dom_sf"/>
</dbReference>
<evidence type="ECO:0000256" key="2">
    <source>
        <dbReference type="ARBA" id="ARBA00011814"/>
    </source>
</evidence>
<dbReference type="OrthoDB" id="292693at2759"/>
<dbReference type="GO" id="GO:0045333">
    <property type="term" value="P:cellular respiration"/>
    <property type="evidence" value="ECO:0007669"/>
    <property type="project" value="InterPro"/>
</dbReference>
<dbReference type="EMBL" id="SPNW01000006">
    <property type="protein sequence ID" value="TIA92540.1"/>
    <property type="molecule type" value="Genomic_DNA"/>
</dbReference>
<comment type="subunit">
    <text evidence="2">Interacts with coenzyme Q.</text>
</comment>
<evidence type="ECO:0000256" key="1">
    <source>
        <dbReference type="ARBA" id="ARBA00006885"/>
    </source>
</evidence>
<name>A0A4T0FVZ8_9BASI</name>
<comment type="function">
    <text evidence="3">Required for the function of coenzyme Q in the respiratory chain. May serve as a chaperone or may be involved in the transport of Q6 from its site of synthesis to the catalytic sites of the respiratory complexes.</text>
</comment>
<accession>A0A4T0FVZ8</accession>
<evidence type="ECO:0000313" key="6">
    <source>
        <dbReference type="Proteomes" id="UP000310189"/>
    </source>
</evidence>
<dbReference type="Proteomes" id="UP000310189">
    <property type="component" value="Unassembled WGS sequence"/>
</dbReference>
<evidence type="ECO:0000259" key="4">
    <source>
        <dbReference type="Pfam" id="PF03364"/>
    </source>
</evidence>
<dbReference type="PANTHER" id="PTHR12901:SF10">
    <property type="entry name" value="COENZYME Q-BINDING PROTEIN COQ10, MITOCHONDRIAL"/>
    <property type="match status" value="1"/>
</dbReference>
<keyword evidence="6" id="KW-1185">Reference proteome</keyword>
<dbReference type="InterPro" id="IPR044996">
    <property type="entry name" value="COQ10-like"/>
</dbReference>
<dbReference type="GO" id="GO:0005739">
    <property type="term" value="C:mitochondrion"/>
    <property type="evidence" value="ECO:0007669"/>
    <property type="project" value="TreeGrafter"/>
</dbReference>
<dbReference type="Pfam" id="PF03364">
    <property type="entry name" value="Polyketide_cyc"/>
    <property type="match status" value="1"/>
</dbReference>
<sequence>MMLCGRMRNEVQNTLKTLNTFTTPITRSFISFPNLPDFSQPQTYTESKVLPYSQEKVYRLVADVNKYHEFLPYCTHSRILSSTGIDLDKAATIDAELGVGFKGYEERYTSVVTLKPYQSVIATASSQTPLFKSLKTSYTFTPVNEHTLLNINLEYAFVNPVYATLSSTFFEGVSSAMVDAFEQRAKAVCARDP</sequence>
<proteinExistence type="inferred from homology"/>
<comment type="similarity">
    <text evidence="1">Belongs to the COQ10 family.</text>
</comment>
<comment type="caution">
    <text evidence="5">The sequence shown here is derived from an EMBL/GenBank/DDBJ whole genome shotgun (WGS) entry which is preliminary data.</text>
</comment>
<dbReference type="CDD" id="cd07813">
    <property type="entry name" value="COQ10p_like"/>
    <property type="match status" value="1"/>
</dbReference>
<dbReference type="GO" id="GO:0048039">
    <property type="term" value="F:ubiquinone binding"/>
    <property type="evidence" value="ECO:0007669"/>
    <property type="project" value="InterPro"/>
</dbReference>